<dbReference type="RefSeq" id="XP_010792321.1">
    <property type="nucleotide sequence ID" value="XM_010794019.1"/>
</dbReference>
<accession>A0A6I9Q3F9</accession>
<dbReference type="GeneID" id="104965076"/>
<dbReference type="PRINTS" id="PR00765">
    <property type="entry name" value="CRBOXYPTASEA"/>
</dbReference>
<evidence type="ECO:0000256" key="4">
    <source>
        <dbReference type="ARBA" id="ARBA00022670"/>
    </source>
</evidence>
<dbReference type="GO" id="GO:0006518">
    <property type="term" value="P:peptide metabolic process"/>
    <property type="evidence" value="ECO:0007669"/>
    <property type="project" value="TreeGrafter"/>
</dbReference>
<dbReference type="GO" id="GO:0016485">
    <property type="term" value="P:protein processing"/>
    <property type="evidence" value="ECO:0007669"/>
    <property type="project" value="TreeGrafter"/>
</dbReference>
<dbReference type="GO" id="GO:0004181">
    <property type="term" value="F:metallocarboxypeptidase activity"/>
    <property type="evidence" value="ECO:0007669"/>
    <property type="project" value="InterPro"/>
</dbReference>
<dbReference type="PROSITE" id="PS52035">
    <property type="entry name" value="PEPTIDASE_M14"/>
    <property type="match status" value="1"/>
</dbReference>
<dbReference type="Pfam" id="PF00246">
    <property type="entry name" value="Peptidase_M14"/>
    <property type="match status" value="1"/>
</dbReference>
<keyword evidence="7" id="KW-0378">Hydrolase</keyword>
<keyword evidence="10" id="KW-1185">Reference proteome</keyword>
<feature type="domain" description="Peptidase M14" evidence="9">
    <location>
        <begin position="1"/>
        <end position="130"/>
    </location>
</feature>
<dbReference type="AlphaFoldDB" id="A0A6I9Q3F9"/>
<dbReference type="Gene3D" id="3.40.630.10">
    <property type="entry name" value="Zn peptidases"/>
    <property type="match status" value="1"/>
</dbReference>
<proteinExistence type="inferred from homology"/>
<evidence type="ECO:0000256" key="6">
    <source>
        <dbReference type="ARBA" id="ARBA00022833"/>
    </source>
</evidence>
<evidence type="ECO:0000313" key="10">
    <source>
        <dbReference type="Proteomes" id="UP000504611"/>
    </source>
</evidence>
<dbReference type="Proteomes" id="UP000504611">
    <property type="component" value="Unplaced"/>
</dbReference>
<sequence>ANYNGVDLNRNFPDAFAGLRKQPQLEESRREAEVRAVIGWLKMESFVLSANLHGGALVASYPYDNSNGGSELVGGASVSPDDDVFNHLAKVYSHNHGSMHRGEQCRDSGPFPEGVTNGYLWYSISGEHHA</sequence>
<evidence type="ECO:0000256" key="7">
    <source>
        <dbReference type="ARBA" id="ARBA00023049"/>
    </source>
</evidence>
<keyword evidence="4" id="KW-0645">Protease</keyword>
<dbReference type="KEGG" id="ncc:104965076"/>
<feature type="non-terminal residue" evidence="11">
    <location>
        <position position="1"/>
    </location>
</feature>
<comment type="cofactor">
    <cofactor evidence="1">
        <name>Zn(2+)</name>
        <dbReference type="ChEBI" id="CHEBI:29105"/>
    </cofactor>
</comment>
<dbReference type="SUPFAM" id="SSF53187">
    <property type="entry name" value="Zn-dependent exopeptidases"/>
    <property type="match status" value="1"/>
</dbReference>
<dbReference type="InterPro" id="IPR050753">
    <property type="entry name" value="Peptidase_M14_domain"/>
</dbReference>
<dbReference type="InterPro" id="IPR057247">
    <property type="entry name" value="CARBOXYPEPT_ZN_2"/>
</dbReference>
<keyword evidence="7" id="KW-0482">Metalloprotease</keyword>
<evidence type="ECO:0000256" key="2">
    <source>
        <dbReference type="ARBA" id="ARBA00005988"/>
    </source>
</evidence>
<dbReference type="InterPro" id="IPR000834">
    <property type="entry name" value="Peptidase_M14"/>
</dbReference>
<evidence type="ECO:0000256" key="3">
    <source>
        <dbReference type="ARBA" id="ARBA00022645"/>
    </source>
</evidence>
<gene>
    <name evidence="11" type="primary">LOC104965076</name>
</gene>
<name>A0A6I9Q3F9_9TELE</name>
<comment type="similarity">
    <text evidence="2 8">Belongs to the peptidase M14 family.</text>
</comment>
<evidence type="ECO:0000313" key="11">
    <source>
        <dbReference type="RefSeq" id="XP_010792321.1"/>
    </source>
</evidence>
<evidence type="ECO:0000256" key="8">
    <source>
        <dbReference type="PROSITE-ProRule" id="PRU01379"/>
    </source>
</evidence>
<dbReference type="PROSITE" id="PS00133">
    <property type="entry name" value="CARBOXYPEPT_ZN_2"/>
    <property type="match status" value="1"/>
</dbReference>
<dbReference type="PANTHER" id="PTHR11532">
    <property type="entry name" value="PROTEASE M14 CARBOXYPEPTIDASE"/>
    <property type="match status" value="1"/>
</dbReference>
<protein>
    <submittedName>
        <fullName evidence="11">Carboxypeptidase M-like</fullName>
    </submittedName>
</protein>
<evidence type="ECO:0000256" key="1">
    <source>
        <dbReference type="ARBA" id="ARBA00001947"/>
    </source>
</evidence>
<keyword evidence="5" id="KW-0479">Metal-binding</keyword>
<dbReference type="PANTHER" id="PTHR11532:SF84">
    <property type="entry name" value="CARBOXYPEPTIDASE M"/>
    <property type="match status" value="1"/>
</dbReference>
<dbReference type="GO" id="GO:0005615">
    <property type="term" value="C:extracellular space"/>
    <property type="evidence" value="ECO:0007669"/>
    <property type="project" value="TreeGrafter"/>
</dbReference>
<keyword evidence="3" id="KW-0121">Carboxypeptidase</keyword>
<keyword evidence="6" id="KW-0862">Zinc</keyword>
<organism evidence="10 11">
    <name type="scientific">Notothenia coriiceps</name>
    <name type="common">black rockcod</name>
    <dbReference type="NCBI Taxonomy" id="8208"/>
    <lineage>
        <taxon>Eukaryota</taxon>
        <taxon>Metazoa</taxon>
        <taxon>Chordata</taxon>
        <taxon>Craniata</taxon>
        <taxon>Vertebrata</taxon>
        <taxon>Euteleostomi</taxon>
        <taxon>Actinopterygii</taxon>
        <taxon>Neopterygii</taxon>
        <taxon>Teleostei</taxon>
        <taxon>Neoteleostei</taxon>
        <taxon>Acanthomorphata</taxon>
        <taxon>Eupercaria</taxon>
        <taxon>Perciformes</taxon>
        <taxon>Notothenioidei</taxon>
        <taxon>Nototheniidae</taxon>
        <taxon>Notothenia</taxon>
    </lineage>
</organism>
<evidence type="ECO:0000259" key="9">
    <source>
        <dbReference type="PROSITE" id="PS52035"/>
    </source>
</evidence>
<evidence type="ECO:0000256" key="5">
    <source>
        <dbReference type="ARBA" id="ARBA00022723"/>
    </source>
</evidence>
<dbReference type="GO" id="GO:0008270">
    <property type="term" value="F:zinc ion binding"/>
    <property type="evidence" value="ECO:0007669"/>
    <property type="project" value="InterPro"/>
</dbReference>
<reference evidence="11" key="1">
    <citation type="submission" date="2025-08" db="UniProtKB">
        <authorList>
            <consortium name="RefSeq"/>
        </authorList>
    </citation>
    <scope>IDENTIFICATION</scope>
    <source>
        <tissue evidence="11">Muscle</tissue>
    </source>
</reference>
<dbReference type="OrthoDB" id="10249045at2759"/>
<comment type="caution">
    <text evidence="8">Lacks conserved residue(s) required for the propagation of feature annotation.</text>
</comment>